<keyword evidence="2" id="KW-1185">Reference proteome</keyword>
<dbReference type="AlphaFoldDB" id="U7R427"/>
<reference evidence="1 2" key="1">
    <citation type="submission" date="2013-10" db="EMBL/GenBank/DDBJ databases">
        <title>Whole Genome Shotgun Sequence of Photorhabdus temperata J3.</title>
        <authorList>
            <person name="Park G.-S."/>
            <person name="Hong S.-J."/>
            <person name="Shin J.-H."/>
        </authorList>
    </citation>
    <scope>NUCLEOTIDE SEQUENCE [LARGE SCALE GENOMIC DNA]</scope>
    <source>
        <strain evidence="1 2">J3</strain>
    </source>
</reference>
<name>U7R427_PHOTE</name>
<gene>
    <name evidence="1" type="ORF">O185_05565</name>
</gene>
<organism evidence="1 2">
    <name type="scientific">Photorhabdus temperata J3</name>
    <dbReference type="NCBI Taxonomy" id="1389415"/>
    <lineage>
        <taxon>Bacteria</taxon>
        <taxon>Pseudomonadati</taxon>
        <taxon>Pseudomonadota</taxon>
        <taxon>Gammaproteobacteria</taxon>
        <taxon>Enterobacterales</taxon>
        <taxon>Morganellaceae</taxon>
        <taxon>Photorhabdus</taxon>
    </lineage>
</organism>
<evidence type="ECO:0000313" key="1">
    <source>
        <dbReference type="EMBL" id="ERT14012.1"/>
    </source>
</evidence>
<protein>
    <submittedName>
        <fullName evidence="1">Uncharacterized protein</fullName>
    </submittedName>
</protein>
<proteinExistence type="predicted"/>
<evidence type="ECO:0000313" key="2">
    <source>
        <dbReference type="Proteomes" id="UP000017133"/>
    </source>
</evidence>
<dbReference type="EMBL" id="AXDT01000045">
    <property type="protein sequence ID" value="ERT14012.1"/>
    <property type="molecule type" value="Genomic_DNA"/>
</dbReference>
<sequence length="56" mass="6369">METSDYFSRLKSQLVGFTFINGDGMTVSRLGISIITLFFKQGNTQEEKQRIFTLSS</sequence>
<accession>U7R427</accession>
<dbReference type="Proteomes" id="UP000017133">
    <property type="component" value="Unassembled WGS sequence"/>
</dbReference>
<dbReference type="PATRIC" id="fig|1389415.4.peg.1103"/>
<comment type="caution">
    <text evidence="1">The sequence shown here is derived from an EMBL/GenBank/DDBJ whole genome shotgun (WGS) entry which is preliminary data.</text>
</comment>
<dbReference type="RefSeq" id="WP_023044024.1">
    <property type="nucleotide sequence ID" value="NZ_AXDT01000045.1"/>
</dbReference>